<reference evidence="1 2" key="1">
    <citation type="journal article" date="2019" name="ACS Chem. Biol.">
        <title>Identification and Mobilization of a Cryptic Antibiotic Biosynthesis Gene Locus from a Human-Pathogenic Nocardia Isolate.</title>
        <authorList>
            <person name="Herisse M."/>
            <person name="Ishida K."/>
            <person name="Porter J.L."/>
            <person name="Howden B."/>
            <person name="Hertweck C."/>
            <person name="Stinear T.P."/>
            <person name="Pidot S.J."/>
        </authorList>
    </citation>
    <scope>NUCLEOTIDE SEQUENCE [LARGE SCALE GENOMIC DNA]</scope>
    <source>
        <strain evidence="1 2">AUSMDU00012717</strain>
    </source>
</reference>
<name>A0A6G9YP16_9NOCA</name>
<evidence type="ECO:0000313" key="2">
    <source>
        <dbReference type="Proteomes" id="UP000503540"/>
    </source>
</evidence>
<dbReference type="Proteomes" id="UP000503540">
    <property type="component" value="Chromosome"/>
</dbReference>
<dbReference type="KEGG" id="nah:F5544_36045"/>
<protein>
    <submittedName>
        <fullName evidence="1">Uncharacterized protein</fullName>
    </submittedName>
</protein>
<dbReference type="RefSeq" id="WP_167477357.1">
    <property type="nucleotide sequence ID" value="NZ_CP046172.1"/>
</dbReference>
<keyword evidence="2" id="KW-1185">Reference proteome</keyword>
<accession>A0A6G9YP16</accession>
<evidence type="ECO:0000313" key="1">
    <source>
        <dbReference type="EMBL" id="QIS15039.1"/>
    </source>
</evidence>
<organism evidence="1 2">
    <name type="scientific">Nocardia arthritidis</name>
    <dbReference type="NCBI Taxonomy" id="228602"/>
    <lineage>
        <taxon>Bacteria</taxon>
        <taxon>Bacillati</taxon>
        <taxon>Actinomycetota</taxon>
        <taxon>Actinomycetes</taxon>
        <taxon>Mycobacteriales</taxon>
        <taxon>Nocardiaceae</taxon>
        <taxon>Nocardia</taxon>
    </lineage>
</organism>
<dbReference type="AlphaFoldDB" id="A0A6G9YP16"/>
<sequence>MNEVKYRAFLVSSTPSKHRVFAVVGNELEAVATFDERIQARWLAGALNEYAQGRMAARESLYVFHQQQNLPGPVRAQVRRIEESLSVSIEKLSARRAQGAFPIIEALEYERPVHSFMLYSDPDHADAHQHISPRTAAAIYDVCEGIIELLEQMTDEQVREDEPLRCWAATPGLHAQNRDIALLYMKAVEKFQSDLCWGGLLPQSLFEEIVLWEILNIAEADIKKIRELGPEVDDDTYCAEVLAVGDLTELPEREYDHNYGQLRKVLFEEEDTADIRRILTALKEPLPADFDISFLFLPFDEMCVEGDCDECDSHADNFRAALLSEGYGA</sequence>
<dbReference type="EMBL" id="CP046172">
    <property type="protein sequence ID" value="QIS15039.1"/>
    <property type="molecule type" value="Genomic_DNA"/>
</dbReference>
<gene>
    <name evidence="1" type="ORF">F5544_36045</name>
</gene>
<proteinExistence type="predicted"/>